<dbReference type="EMBL" id="CAUOFW020001602">
    <property type="protein sequence ID" value="CAK9146649.1"/>
    <property type="molecule type" value="Genomic_DNA"/>
</dbReference>
<dbReference type="PANTHER" id="PTHR11743:SF60">
    <property type="entry name" value="MITOCHONDRIAL OUTER MEMBRANE PROTEIN PORIN 1"/>
    <property type="match status" value="1"/>
</dbReference>
<dbReference type="InterPro" id="IPR027246">
    <property type="entry name" value="Porin_Euk/Tom40"/>
</dbReference>
<dbReference type="AlphaFoldDB" id="A0ABC8RUG6"/>
<dbReference type="InterPro" id="IPR001925">
    <property type="entry name" value="Porin_Euk"/>
</dbReference>
<protein>
    <submittedName>
        <fullName evidence="2">Uncharacterized protein</fullName>
    </submittedName>
</protein>
<dbReference type="InterPro" id="IPR023614">
    <property type="entry name" value="Porin_dom_sf"/>
</dbReference>
<keyword evidence="3" id="KW-1185">Reference proteome</keyword>
<dbReference type="Gene3D" id="2.40.160.10">
    <property type="entry name" value="Porin"/>
    <property type="match status" value="1"/>
</dbReference>
<comment type="caution">
    <text evidence="2">The sequence shown here is derived from an EMBL/GenBank/DDBJ whole genome shotgun (WGS) entry which is preliminary data.</text>
</comment>
<gene>
    <name evidence="2" type="ORF">ILEXP_LOCUS14505</name>
</gene>
<organism evidence="2 3">
    <name type="scientific">Ilex paraguariensis</name>
    <name type="common">yerba mate</name>
    <dbReference type="NCBI Taxonomy" id="185542"/>
    <lineage>
        <taxon>Eukaryota</taxon>
        <taxon>Viridiplantae</taxon>
        <taxon>Streptophyta</taxon>
        <taxon>Embryophyta</taxon>
        <taxon>Tracheophyta</taxon>
        <taxon>Spermatophyta</taxon>
        <taxon>Magnoliopsida</taxon>
        <taxon>eudicotyledons</taxon>
        <taxon>Gunneridae</taxon>
        <taxon>Pentapetalae</taxon>
        <taxon>asterids</taxon>
        <taxon>campanulids</taxon>
        <taxon>Aquifoliales</taxon>
        <taxon>Aquifoliaceae</taxon>
        <taxon>Ilex</taxon>
    </lineage>
</organism>
<dbReference type="PROSITE" id="PS00558">
    <property type="entry name" value="EUKARYOTIC_PORIN"/>
    <property type="match status" value="1"/>
</dbReference>
<proteinExistence type="inferred from homology"/>
<name>A0ABC8RUG6_9AQUA</name>
<reference evidence="2 3" key="1">
    <citation type="submission" date="2024-02" db="EMBL/GenBank/DDBJ databases">
        <authorList>
            <person name="Vignale AGUSTIN F."/>
            <person name="Sosa J E."/>
            <person name="Modenutti C."/>
        </authorList>
    </citation>
    <scope>NUCLEOTIDE SEQUENCE [LARGE SCALE GENOMIC DNA]</scope>
</reference>
<evidence type="ECO:0000313" key="2">
    <source>
        <dbReference type="EMBL" id="CAK9146649.1"/>
    </source>
</evidence>
<sequence length="104" mass="11148">MSSIIVGLQCMGFCFAEGLGSIQKYKGSLLNASHYHVVNLATSTAVGAEVTHNFVTSENTITIGTQHSLDPLTTVKARVNNFGQANALIQHEFFADLGLVCYVN</sequence>
<dbReference type="PANTHER" id="PTHR11743">
    <property type="entry name" value="VOLTAGE-DEPENDENT ANION-SELECTIVE CHANNEL"/>
    <property type="match status" value="1"/>
</dbReference>
<dbReference type="Pfam" id="PF01459">
    <property type="entry name" value="Porin_3"/>
    <property type="match status" value="1"/>
</dbReference>
<evidence type="ECO:0000313" key="3">
    <source>
        <dbReference type="Proteomes" id="UP001642360"/>
    </source>
</evidence>
<comment type="similarity">
    <text evidence="1">Belongs to the eukaryotic mitochondrial porin (TC 1.B.8.1) family.</text>
</comment>
<accession>A0ABC8RUG6</accession>
<evidence type="ECO:0000256" key="1">
    <source>
        <dbReference type="ARBA" id="ARBA00009624"/>
    </source>
</evidence>
<dbReference type="Proteomes" id="UP001642360">
    <property type="component" value="Unassembled WGS sequence"/>
</dbReference>
<dbReference type="GO" id="GO:0005739">
    <property type="term" value="C:mitochondrion"/>
    <property type="evidence" value="ECO:0007669"/>
    <property type="project" value="UniProtKB-ARBA"/>
</dbReference>